<organism evidence="1 2">
    <name type="scientific">Caenorhabditis auriculariae</name>
    <dbReference type="NCBI Taxonomy" id="2777116"/>
    <lineage>
        <taxon>Eukaryota</taxon>
        <taxon>Metazoa</taxon>
        <taxon>Ecdysozoa</taxon>
        <taxon>Nematoda</taxon>
        <taxon>Chromadorea</taxon>
        <taxon>Rhabditida</taxon>
        <taxon>Rhabditina</taxon>
        <taxon>Rhabditomorpha</taxon>
        <taxon>Rhabditoidea</taxon>
        <taxon>Rhabditidae</taxon>
        <taxon>Peloderinae</taxon>
        <taxon>Caenorhabditis</taxon>
    </lineage>
</organism>
<protein>
    <submittedName>
        <fullName evidence="1">Uncharacterized protein</fullName>
    </submittedName>
</protein>
<dbReference type="Proteomes" id="UP000835052">
    <property type="component" value="Unassembled WGS sequence"/>
</dbReference>
<dbReference type="EMBL" id="CAJGYM010000002">
    <property type="protein sequence ID" value="CAD6185559.1"/>
    <property type="molecule type" value="Genomic_DNA"/>
</dbReference>
<proteinExistence type="predicted"/>
<sequence>MVWASIAATGKIPLNVLESCTSPHPKNEPLKTFLEREWIKIVDDYLSATVNAFPKRFRVCNNEYVQTTLRKVMQHSWI</sequence>
<name>A0A8S1GQN2_9PELO</name>
<evidence type="ECO:0000313" key="1">
    <source>
        <dbReference type="EMBL" id="CAD6185559.1"/>
    </source>
</evidence>
<dbReference type="AlphaFoldDB" id="A0A8S1GQN2"/>
<reference evidence="1" key="1">
    <citation type="submission" date="2020-10" db="EMBL/GenBank/DDBJ databases">
        <authorList>
            <person name="Kikuchi T."/>
        </authorList>
    </citation>
    <scope>NUCLEOTIDE SEQUENCE</scope>
    <source>
        <strain evidence="1">NKZ352</strain>
    </source>
</reference>
<comment type="caution">
    <text evidence="1">The sequence shown here is derived from an EMBL/GenBank/DDBJ whole genome shotgun (WGS) entry which is preliminary data.</text>
</comment>
<evidence type="ECO:0000313" key="2">
    <source>
        <dbReference type="Proteomes" id="UP000835052"/>
    </source>
</evidence>
<gene>
    <name evidence="1" type="ORF">CAUJ_LOCUS1478</name>
</gene>
<keyword evidence="2" id="KW-1185">Reference proteome</keyword>
<accession>A0A8S1GQN2</accession>